<dbReference type="InterPro" id="IPR034660">
    <property type="entry name" value="DinB/YfiT-like"/>
</dbReference>
<dbReference type="OrthoDB" id="9814103at2"/>
<dbReference type="RefSeq" id="WP_132128282.1">
    <property type="nucleotide sequence ID" value="NZ_CP042432.1"/>
</dbReference>
<dbReference type="SUPFAM" id="SSF109854">
    <property type="entry name" value="DinB/YfiT-like putative metalloenzymes"/>
    <property type="match status" value="1"/>
</dbReference>
<reference evidence="2 3" key="1">
    <citation type="submission" date="2019-03" db="EMBL/GenBank/DDBJ databases">
        <title>Genomic Encyclopedia of Type Strains, Phase IV (KMG-IV): sequencing the most valuable type-strain genomes for metagenomic binning, comparative biology and taxonomic classification.</title>
        <authorList>
            <person name="Goeker M."/>
        </authorList>
    </citation>
    <scope>NUCLEOTIDE SEQUENCE [LARGE SCALE GENOMIC DNA]</scope>
    <source>
        <strain evidence="2 3">DSM 21100</strain>
    </source>
</reference>
<keyword evidence="3" id="KW-1185">Reference proteome</keyword>
<dbReference type="Pfam" id="PF12867">
    <property type="entry name" value="DinB_2"/>
    <property type="match status" value="1"/>
</dbReference>
<dbReference type="EMBL" id="SMAD01000002">
    <property type="protein sequence ID" value="TCS89197.1"/>
    <property type="molecule type" value="Genomic_DNA"/>
</dbReference>
<sequence>MEKKSDIPEQFEAVYEGSPWYGKSICKVLEGIDPAMAFRRLPGHVHTIAELLAHMISWKQVLVNRLEKNGKPRPRQKDTYLTAGYGSAPEAAWRNLKQTLDDQHRRLMVLLGTAIGAENSKLPWKMTRGVLQHDVYHLGQIALLKKAIRLSQYYFF</sequence>
<dbReference type="AlphaFoldDB" id="A0A4R3KUT4"/>
<dbReference type="Gene3D" id="1.20.120.450">
    <property type="entry name" value="dinb family like domain"/>
    <property type="match status" value="1"/>
</dbReference>
<feature type="domain" description="DinB-like" evidence="1">
    <location>
        <begin position="27"/>
        <end position="141"/>
    </location>
</feature>
<dbReference type="Proteomes" id="UP000295807">
    <property type="component" value="Unassembled WGS sequence"/>
</dbReference>
<name>A0A4R3KUT4_9SPHI</name>
<evidence type="ECO:0000313" key="3">
    <source>
        <dbReference type="Proteomes" id="UP000295807"/>
    </source>
</evidence>
<comment type="caution">
    <text evidence="2">The sequence shown here is derived from an EMBL/GenBank/DDBJ whole genome shotgun (WGS) entry which is preliminary data.</text>
</comment>
<gene>
    <name evidence="2" type="ORF">EDD80_102391</name>
</gene>
<evidence type="ECO:0000259" key="1">
    <source>
        <dbReference type="Pfam" id="PF12867"/>
    </source>
</evidence>
<proteinExistence type="predicted"/>
<accession>A0A4R3KUT4</accession>
<protein>
    <submittedName>
        <fullName evidence="2">DinB family protein</fullName>
    </submittedName>
</protein>
<evidence type="ECO:0000313" key="2">
    <source>
        <dbReference type="EMBL" id="TCS89197.1"/>
    </source>
</evidence>
<organism evidence="2 3">
    <name type="scientific">Anseongella ginsenosidimutans</name>
    <dbReference type="NCBI Taxonomy" id="496056"/>
    <lineage>
        <taxon>Bacteria</taxon>
        <taxon>Pseudomonadati</taxon>
        <taxon>Bacteroidota</taxon>
        <taxon>Sphingobacteriia</taxon>
        <taxon>Sphingobacteriales</taxon>
        <taxon>Sphingobacteriaceae</taxon>
        <taxon>Anseongella</taxon>
    </lineage>
</organism>
<dbReference type="InterPro" id="IPR024775">
    <property type="entry name" value="DinB-like"/>
</dbReference>